<gene>
    <name evidence="6" type="primary">prsA</name>
    <name evidence="6" type="ORF">EUAN_17650</name>
</gene>
<feature type="domain" description="PpiC" evidence="5">
    <location>
        <begin position="179"/>
        <end position="286"/>
    </location>
</feature>
<comment type="caution">
    <text evidence="6">The sequence shown here is derived from an EMBL/GenBank/DDBJ whole genome shotgun (WGS) entry which is preliminary data.</text>
</comment>
<evidence type="ECO:0000256" key="4">
    <source>
        <dbReference type="SAM" id="SignalP"/>
    </source>
</evidence>
<dbReference type="STRING" id="39480.EUAN_17650"/>
<feature type="signal peptide" evidence="4">
    <location>
        <begin position="1"/>
        <end position="25"/>
    </location>
</feature>
<organism evidence="6 7">
    <name type="scientific">Andreesenia angusta</name>
    <dbReference type="NCBI Taxonomy" id="39480"/>
    <lineage>
        <taxon>Bacteria</taxon>
        <taxon>Bacillati</taxon>
        <taxon>Bacillota</taxon>
        <taxon>Tissierellia</taxon>
        <taxon>Tissierellales</taxon>
        <taxon>Gottschalkiaceae</taxon>
        <taxon>Andreesenia</taxon>
    </lineage>
</organism>
<dbReference type="AlphaFoldDB" id="A0A1S1V5A8"/>
<dbReference type="PANTHER" id="PTHR47245">
    <property type="entry name" value="PEPTIDYLPROLYL ISOMERASE"/>
    <property type="match status" value="1"/>
</dbReference>
<dbReference type="Proteomes" id="UP000180254">
    <property type="component" value="Unassembled WGS sequence"/>
</dbReference>
<dbReference type="InterPro" id="IPR046357">
    <property type="entry name" value="PPIase_dom_sf"/>
</dbReference>
<dbReference type="EMBL" id="MKIE01000007">
    <property type="protein sequence ID" value="OHW61762.1"/>
    <property type="molecule type" value="Genomic_DNA"/>
</dbReference>
<dbReference type="GO" id="GO:0003755">
    <property type="term" value="F:peptidyl-prolyl cis-trans isomerase activity"/>
    <property type="evidence" value="ECO:0007669"/>
    <property type="project" value="UniProtKB-KW"/>
</dbReference>
<dbReference type="PROSITE" id="PS51257">
    <property type="entry name" value="PROKAR_LIPOPROTEIN"/>
    <property type="match status" value="1"/>
</dbReference>
<keyword evidence="4" id="KW-0732">Signal</keyword>
<dbReference type="SUPFAM" id="SSF54534">
    <property type="entry name" value="FKBP-like"/>
    <property type="match status" value="1"/>
</dbReference>
<dbReference type="SUPFAM" id="SSF109998">
    <property type="entry name" value="Triger factor/SurA peptide-binding domain-like"/>
    <property type="match status" value="1"/>
</dbReference>
<keyword evidence="2" id="KW-0175">Coiled coil</keyword>
<feature type="region of interest" description="Disordered" evidence="3">
    <location>
        <begin position="329"/>
        <end position="363"/>
    </location>
</feature>
<feature type="chain" id="PRO_5039464562" evidence="4">
    <location>
        <begin position="26"/>
        <end position="363"/>
    </location>
</feature>
<dbReference type="Gene3D" id="3.10.50.40">
    <property type="match status" value="1"/>
</dbReference>
<protein>
    <submittedName>
        <fullName evidence="6">Foldase protein PrsA</fullName>
        <ecNumber evidence="6">5.2.1.8</ecNumber>
    </submittedName>
</protein>
<evidence type="ECO:0000256" key="3">
    <source>
        <dbReference type="SAM" id="MobiDB-lite"/>
    </source>
</evidence>
<dbReference type="EC" id="5.2.1.8" evidence="6"/>
<dbReference type="Gene3D" id="1.10.4030.10">
    <property type="entry name" value="Porin chaperone SurA, peptide-binding domain"/>
    <property type="match status" value="1"/>
</dbReference>
<evidence type="ECO:0000313" key="7">
    <source>
        <dbReference type="Proteomes" id="UP000180254"/>
    </source>
</evidence>
<evidence type="ECO:0000259" key="5">
    <source>
        <dbReference type="PROSITE" id="PS50198"/>
    </source>
</evidence>
<evidence type="ECO:0000313" key="6">
    <source>
        <dbReference type="EMBL" id="OHW61762.1"/>
    </source>
</evidence>
<dbReference type="OrthoDB" id="14196at2"/>
<dbReference type="InterPro" id="IPR000297">
    <property type="entry name" value="PPIase_PpiC"/>
</dbReference>
<evidence type="ECO:0000256" key="2">
    <source>
        <dbReference type="SAM" id="Coils"/>
    </source>
</evidence>
<accession>A0A1S1V5A8</accession>
<sequence length="363" mass="41082">MFFNIRKKSAIMVSTVLVGSMFLTACSEGELAAKVNGEGVTMAEYNQVFEMVKSPYVSQYGEESLSQEMGEGMTLEKMLSEQVMDNLIFNEVLVQDAEKRDIKVSKDELEKSLKEFKEQYGGEEGYKKFLEENKIEQKDFEKMLEENLMLESHAEQVKKEMKVSEAEVKDYYEQNKDYLSQVKASHILIGAEAKEGATEEEIAKVEEEAKAKATEISEAIKSGKKFEDYVDQSTEPGAAERKGDLGYFGKGQMVPEFEEAAFSMKVGEISEPVKTQYGYHIIKLVDKKDTIESLKSDIENAIKDQKYNEYANELKEKAKIEILLKKEETKDSVEAKDGADGEEKKSEEKPAEDGSKTETKTEE</sequence>
<reference evidence="6 7" key="1">
    <citation type="submission" date="2016-09" db="EMBL/GenBank/DDBJ databases">
        <title>Genome sequence of Eubacterium angustum.</title>
        <authorList>
            <person name="Poehlein A."/>
            <person name="Daniel R."/>
        </authorList>
    </citation>
    <scope>NUCLEOTIDE SEQUENCE [LARGE SCALE GENOMIC DNA]</scope>
    <source>
        <strain evidence="6 7">DSM 1989</strain>
    </source>
</reference>
<dbReference type="InterPro" id="IPR050245">
    <property type="entry name" value="PrsA_foldase"/>
</dbReference>
<dbReference type="RefSeq" id="WP_071063743.1">
    <property type="nucleotide sequence ID" value="NZ_MKIE01000007.1"/>
</dbReference>
<dbReference type="InterPro" id="IPR027304">
    <property type="entry name" value="Trigger_fact/SurA_dom_sf"/>
</dbReference>
<keyword evidence="1" id="KW-0697">Rotamase</keyword>
<name>A0A1S1V5A8_9FIRM</name>
<keyword evidence="7" id="KW-1185">Reference proteome</keyword>
<dbReference type="Pfam" id="PF13624">
    <property type="entry name" value="SurA_N_3"/>
    <property type="match status" value="1"/>
</dbReference>
<keyword evidence="1 6" id="KW-0413">Isomerase</keyword>
<evidence type="ECO:0000256" key="1">
    <source>
        <dbReference type="PROSITE-ProRule" id="PRU00278"/>
    </source>
</evidence>
<dbReference type="PROSITE" id="PS50198">
    <property type="entry name" value="PPIC_PPIASE_2"/>
    <property type="match status" value="1"/>
</dbReference>
<dbReference type="Pfam" id="PF13616">
    <property type="entry name" value="Rotamase_3"/>
    <property type="match status" value="1"/>
</dbReference>
<proteinExistence type="predicted"/>
<dbReference type="PANTHER" id="PTHR47245:SF2">
    <property type="entry name" value="PEPTIDYL-PROLYL CIS-TRANS ISOMERASE HP_0175-RELATED"/>
    <property type="match status" value="1"/>
</dbReference>
<feature type="coiled-coil region" evidence="2">
    <location>
        <begin position="154"/>
        <end position="208"/>
    </location>
</feature>